<dbReference type="PANTHER" id="PTHR43098:SF3">
    <property type="entry name" value="L-ORNITHINE N(5)-MONOOXYGENASE-RELATED"/>
    <property type="match status" value="1"/>
</dbReference>
<reference evidence="8 9" key="1">
    <citation type="journal article" date="2007" name="J. Bacteriol.">
        <title>Whole-genome analysis of the methyl tert-butyl ether-degrading beta-proteobacterium Methylibium petroleiphilum PM1.</title>
        <authorList>
            <person name="Kane S.R."/>
            <person name="Chakicherla A.Y."/>
            <person name="Chain P.S.G."/>
            <person name="Schmidt R."/>
            <person name="Shin M.W."/>
            <person name="Legler T.C."/>
            <person name="Scow K.M."/>
            <person name="Larimer F.W."/>
            <person name="Lucas S.M."/>
            <person name="Richardson P.M."/>
            <person name="Hristova K.R."/>
        </authorList>
    </citation>
    <scope>NUCLEOTIDE SEQUENCE [LARGE SCALE GENOMIC DNA]</scope>
    <source>
        <strain evidence="9">ATCC BAA-1232 / LMG 22953 / PM1</strain>
    </source>
</reference>
<keyword evidence="6" id="KW-0560">Oxidoreductase</keyword>
<keyword evidence="9" id="KW-1185">Reference proteome</keyword>
<keyword evidence="3" id="KW-0285">Flavoprotein</keyword>
<sequence length="540" mass="59831">MSVKEERGSRAARVDAVVIGAGFAGLYMVHRLREMGLSLRAFERGGGVGGTWYWNRYPGAGSDSESWVYSYSFSDELVQGWQWSRRFPGQAEILRYLEYVADKLDLKPAFDFDTAVTGATYDEQRALWTVETETGERVEARYLITAVGCLSSAQVPAIPGRDSFEGEQHHTGAWPHAGVDFSGKRVGVIGTGSSAIQAIPIIARQAAHLTVFQRTPQFSVPNGNRDLGPEEQARLRRDIRQIRETCKWSSIGQPYDFSSVGAFDVDAEERQRQYEANWQKGGFEWMFGSYKDLLVDEAANATAADFVRQKIREAVRDPAVARKLIPQGYPIATKRLPLDAGYFETYNRDNVVLVDLRETPIQEIVAQGLRTSEKTYPLDIIVFATGFDALTGPLTRLGIRGRGGVTLGEKWAAGPRTYLGVSTADFPNLFMITGPGSPSVLGNMPTSIEQHVEWIADCIDYLRAHKAATIEPTPDAEEAWVAHVNELADKTLLPRADSWYMGANVPGKPRVFMPYIGGFGAYRKLCAEVAAERYRGFSIG</sequence>
<keyword evidence="7 8" id="KW-0503">Monooxygenase</keyword>
<dbReference type="RefSeq" id="WP_011828637.1">
    <property type="nucleotide sequence ID" value="NC_008825.1"/>
</dbReference>
<dbReference type="InterPro" id="IPR050775">
    <property type="entry name" value="FAD-binding_Monooxygenases"/>
</dbReference>
<dbReference type="KEGG" id="mpt:Mpe_A1038"/>
<evidence type="ECO:0000256" key="2">
    <source>
        <dbReference type="ARBA" id="ARBA00010139"/>
    </source>
</evidence>
<evidence type="ECO:0000256" key="1">
    <source>
        <dbReference type="ARBA" id="ARBA00001974"/>
    </source>
</evidence>
<keyword evidence="5" id="KW-0521">NADP</keyword>
<comment type="similarity">
    <text evidence="2">Belongs to the FAD-binding monooxygenase family.</text>
</comment>
<dbReference type="STRING" id="420662.Mpe_A1038"/>
<dbReference type="GO" id="GO:0004497">
    <property type="term" value="F:monooxygenase activity"/>
    <property type="evidence" value="ECO:0007669"/>
    <property type="project" value="UniProtKB-KW"/>
</dbReference>
<evidence type="ECO:0000256" key="6">
    <source>
        <dbReference type="ARBA" id="ARBA00023002"/>
    </source>
</evidence>
<organism evidence="8 9">
    <name type="scientific">Methylibium petroleiphilum (strain ATCC BAA-1232 / LMG 22953 / PM1)</name>
    <dbReference type="NCBI Taxonomy" id="420662"/>
    <lineage>
        <taxon>Bacteria</taxon>
        <taxon>Pseudomonadati</taxon>
        <taxon>Pseudomonadota</taxon>
        <taxon>Betaproteobacteria</taxon>
        <taxon>Burkholderiales</taxon>
        <taxon>Sphaerotilaceae</taxon>
        <taxon>Methylibium</taxon>
    </lineage>
</organism>
<dbReference type="Proteomes" id="UP000000366">
    <property type="component" value="Chromosome"/>
</dbReference>
<accession>A2SEL0</accession>
<evidence type="ECO:0000313" key="8">
    <source>
        <dbReference type="EMBL" id="ABM93999.1"/>
    </source>
</evidence>
<gene>
    <name evidence="8" type="ordered locus">Mpe_A1038</name>
</gene>
<dbReference type="EMBL" id="CP000555">
    <property type="protein sequence ID" value="ABM93999.1"/>
    <property type="molecule type" value="Genomic_DNA"/>
</dbReference>
<dbReference type="Pfam" id="PF13738">
    <property type="entry name" value="Pyr_redox_3"/>
    <property type="match status" value="1"/>
</dbReference>
<dbReference type="PANTHER" id="PTHR43098">
    <property type="entry name" value="L-ORNITHINE N(5)-MONOOXYGENASE-RELATED"/>
    <property type="match status" value="1"/>
</dbReference>
<dbReference type="AlphaFoldDB" id="A2SEL0"/>
<evidence type="ECO:0000256" key="3">
    <source>
        <dbReference type="ARBA" id="ARBA00022630"/>
    </source>
</evidence>
<dbReference type="Gene3D" id="3.50.50.60">
    <property type="entry name" value="FAD/NAD(P)-binding domain"/>
    <property type="match status" value="2"/>
</dbReference>
<dbReference type="SUPFAM" id="SSF51905">
    <property type="entry name" value="FAD/NAD(P)-binding domain"/>
    <property type="match status" value="2"/>
</dbReference>
<comment type="cofactor">
    <cofactor evidence="1">
        <name>FAD</name>
        <dbReference type="ChEBI" id="CHEBI:57692"/>
    </cofactor>
</comment>
<dbReference type="HOGENOM" id="CLU_006937_8_1_4"/>
<protein>
    <submittedName>
        <fullName evidence="8">Cyclohexanone monooxygenase</fullName>
    </submittedName>
</protein>
<evidence type="ECO:0000256" key="7">
    <source>
        <dbReference type="ARBA" id="ARBA00023033"/>
    </source>
</evidence>
<evidence type="ECO:0000313" key="9">
    <source>
        <dbReference type="Proteomes" id="UP000000366"/>
    </source>
</evidence>
<evidence type="ECO:0000256" key="5">
    <source>
        <dbReference type="ARBA" id="ARBA00022857"/>
    </source>
</evidence>
<keyword evidence="4" id="KW-0274">FAD</keyword>
<name>A2SEL0_METPP</name>
<dbReference type="eggNOG" id="COG2072">
    <property type="taxonomic scope" value="Bacteria"/>
</dbReference>
<dbReference type="InterPro" id="IPR036188">
    <property type="entry name" value="FAD/NAD-bd_sf"/>
</dbReference>
<evidence type="ECO:0000256" key="4">
    <source>
        <dbReference type="ARBA" id="ARBA00022827"/>
    </source>
</evidence>
<proteinExistence type="inferred from homology"/>